<evidence type="ECO:0000256" key="5">
    <source>
        <dbReference type="ARBA" id="ARBA00022989"/>
    </source>
</evidence>
<name>A0A1Y1UZY5_9FUNG</name>
<dbReference type="PIRSF" id="PIRSF016379">
    <property type="entry name" value="ENT"/>
    <property type="match status" value="1"/>
</dbReference>
<dbReference type="SUPFAM" id="SSF103473">
    <property type="entry name" value="MFS general substrate transporter"/>
    <property type="match status" value="1"/>
</dbReference>
<keyword evidence="3" id="KW-0813">Transport</keyword>
<dbReference type="PRINTS" id="PR01130">
    <property type="entry name" value="DERENTRNSPRT"/>
</dbReference>
<feature type="transmembrane region" description="Helical" evidence="7">
    <location>
        <begin position="103"/>
        <end position="123"/>
    </location>
</feature>
<feature type="transmembrane region" description="Helical" evidence="7">
    <location>
        <begin position="431"/>
        <end position="454"/>
    </location>
</feature>
<reference evidence="8 9" key="1">
    <citation type="submission" date="2016-08" db="EMBL/GenBank/DDBJ databases">
        <title>Genomes of anaerobic fungi encode conserved fungal cellulosomes for biomass hydrolysis.</title>
        <authorList>
            <consortium name="DOE Joint Genome Institute"/>
            <person name="Haitjema C.H."/>
            <person name="Gilmore S.P."/>
            <person name="Henske J.K."/>
            <person name="Solomon K.V."/>
            <person name="De Groot R."/>
            <person name="Kuo A."/>
            <person name="Mondo S.J."/>
            <person name="Salamov A.A."/>
            <person name="Labutti K."/>
            <person name="Zhao Z."/>
            <person name="Chiniquy J."/>
            <person name="Barry K."/>
            <person name="Brewer H.M."/>
            <person name="Purvine S.O."/>
            <person name="Wright A.T."/>
            <person name="Boxma B."/>
            <person name="Van Alen T."/>
            <person name="Hackstein J.H."/>
            <person name="Baker S.E."/>
            <person name="Grigoriev I.V."/>
            <person name="O'Malley M.A."/>
        </authorList>
    </citation>
    <scope>NUCLEOTIDE SEQUENCE [LARGE SCALE GENOMIC DNA]</scope>
    <source>
        <strain evidence="9">finn</strain>
    </source>
</reference>
<comment type="similarity">
    <text evidence="2">Belongs to the SLC29A/ENT transporter (TC 2.A.57) family.</text>
</comment>
<accession>A0A1Y1UZY5</accession>
<dbReference type="EMBL" id="MCFH01000046">
    <property type="protein sequence ID" value="ORX44347.1"/>
    <property type="molecule type" value="Genomic_DNA"/>
</dbReference>
<organism evidence="8 9">
    <name type="scientific">Piromyces finnis</name>
    <dbReference type="NCBI Taxonomy" id="1754191"/>
    <lineage>
        <taxon>Eukaryota</taxon>
        <taxon>Fungi</taxon>
        <taxon>Fungi incertae sedis</taxon>
        <taxon>Chytridiomycota</taxon>
        <taxon>Chytridiomycota incertae sedis</taxon>
        <taxon>Neocallimastigomycetes</taxon>
        <taxon>Neocallimastigales</taxon>
        <taxon>Neocallimastigaceae</taxon>
        <taxon>Piromyces</taxon>
    </lineage>
</organism>
<comment type="subcellular location">
    <subcellularLocation>
        <location evidence="1">Membrane</location>
        <topology evidence="1">Multi-pass membrane protein</topology>
    </subcellularLocation>
</comment>
<evidence type="ECO:0000256" key="7">
    <source>
        <dbReference type="SAM" id="Phobius"/>
    </source>
</evidence>
<feature type="transmembrane region" description="Helical" evidence="7">
    <location>
        <begin position="195"/>
        <end position="218"/>
    </location>
</feature>
<dbReference type="InterPro" id="IPR036259">
    <property type="entry name" value="MFS_trans_sf"/>
</dbReference>
<gene>
    <name evidence="8" type="ORF">BCR36DRAFT_586206</name>
</gene>
<evidence type="ECO:0000256" key="6">
    <source>
        <dbReference type="ARBA" id="ARBA00023136"/>
    </source>
</evidence>
<keyword evidence="4 7" id="KW-0812">Transmembrane</keyword>
<evidence type="ECO:0000256" key="2">
    <source>
        <dbReference type="ARBA" id="ARBA00007965"/>
    </source>
</evidence>
<feature type="transmembrane region" description="Helical" evidence="7">
    <location>
        <begin position="238"/>
        <end position="256"/>
    </location>
</feature>
<dbReference type="Proteomes" id="UP000193719">
    <property type="component" value="Unassembled WGS sequence"/>
</dbReference>
<feature type="transmembrane region" description="Helical" evidence="7">
    <location>
        <begin position="64"/>
        <end position="83"/>
    </location>
</feature>
<proteinExistence type="inferred from homology"/>
<dbReference type="GO" id="GO:0000329">
    <property type="term" value="C:fungal-type vacuole membrane"/>
    <property type="evidence" value="ECO:0007669"/>
    <property type="project" value="TreeGrafter"/>
</dbReference>
<feature type="transmembrane region" description="Helical" evidence="7">
    <location>
        <begin position="161"/>
        <end position="183"/>
    </location>
</feature>
<dbReference type="AlphaFoldDB" id="A0A1Y1UZY5"/>
<feature type="transmembrane region" description="Helical" evidence="7">
    <location>
        <begin position="466"/>
        <end position="489"/>
    </location>
</feature>
<feature type="transmembrane region" description="Helical" evidence="7">
    <location>
        <begin position="392"/>
        <end position="411"/>
    </location>
</feature>
<sequence length="501" mass="56434">MSEYSESERTNANETLVESESTAVENSLLNDIIEESEQQNYNSIDNINIENTENVIERIQISKLGYVMFVVFGLTMLCAWNLWITAVPFFRNRLSGTIFQDNFQNYISIMFMLTNTLSSFITLKIQEKISINRRIIGSLMLLIFCFLATSVLSLISDMNPYLFFIIIMILIVISAISTAVLQNGGFGLAAQLPNIYMQGIMNGQGLAGAVVVVIQIAIVANTQDTGNNTEPEFLKNMYLYFFAVVLITITCLVGYLKVIRKVALRIINNSVNQTEGERALNLNDNEETPLIRHENTPRNESLIISNDQKIKRTMKKTNVQISALFCTSVVTLSLFPSVISGIESINKGKNSNYYNNLFVSFAFLIFTLCDWLGKVMPGHPKLIIRNKRIINIVSFSRILFIFLFMVCNVQFKDNYGNSLDRSLPILVRSDILYFIILVVFSISNGYISSLLLMITPELVDDDEKELSGSIMVFVLTFGLASGSIFSFAIRAMLCKCNPFIS</sequence>
<dbReference type="GO" id="GO:0034257">
    <property type="term" value="F:nicotinamide riboside transmembrane transporter activity"/>
    <property type="evidence" value="ECO:0007669"/>
    <property type="project" value="TreeGrafter"/>
</dbReference>
<feature type="transmembrane region" description="Helical" evidence="7">
    <location>
        <begin position="354"/>
        <end position="372"/>
    </location>
</feature>
<evidence type="ECO:0000256" key="4">
    <source>
        <dbReference type="ARBA" id="ARBA00022692"/>
    </source>
</evidence>
<protein>
    <recommendedName>
        <fullName evidence="10">Nucleoside transporter</fullName>
    </recommendedName>
</protein>
<evidence type="ECO:0000313" key="9">
    <source>
        <dbReference type="Proteomes" id="UP000193719"/>
    </source>
</evidence>
<dbReference type="OrthoDB" id="10261753at2759"/>
<dbReference type="PANTHER" id="PTHR10332:SF88">
    <property type="entry name" value="EQUILIBRATIVE NUCLEOSIDE TRANSPORTER 1, ISOFORM A"/>
    <property type="match status" value="1"/>
</dbReference>
<evidence type="ECO:0008006" key="10">
    <source>
        <dbReference type="Google" id="ProtNLM"/>
    </source>
</evidence>
<dbReference type="InterPro" id="IPR002259">
    <property type="entry name" value="Eqnu_transpt"/>
</dbReference>
<dbReference type="PANTHER" id="PTHR10332">
    <property type="entry name" value="EQUILIBRATIVE NUCLEOSIDE TRANSPORTER"/>
    <property type="match status" value="1"/>
</dbReference>
<evidence type="ECO:0000313" key="8">
    <source>
        <dbReference type="EMBL" id="ORX44347.1"/>
    </source>
</evidence>
<dbReference type="STRING" id="1754191.A0A1Y1UZY5"/>
<evidence type="ECO:0000256" key="3">
    <source>
        <dbReference type="ARBA" id="ARBA00022448"/>
    </source>
</evidence>
<evidence type="ECO:0000256" key="1">
    <source>
        <dbReference type="ARBA" id="ARBA00004141"/>
    </source>
</evidence>
<dbReference type="Pfam" id="PF01733">
    <property type="entry name" value="Nucleoside_tran"/>
    <property type="match status" value="1"/>
</dbReference>
<dbReference type="GO" id="GO:0005886">
    <property type="term" value="C:plasma membrane"/>
    <property type="evidence" value="ECO:0007669"/>
    <property type="project" value="TreeGrafter"/>
</dbReference>
<reference evidence="8 9" key="2">
    <citation type="submission" date="2016-08" db="EMBL/GenBank/DDBJ databases">
        <title>Pervasive Adenine N6-methylation of Active Genes in Fungi.</title>
        <authorList>
            <consortium name="DOE Joint Genome Institute"/>
            <person name="Mondo S.J."/>
            <person name="Dannebaum R.O."/>
            <person name="Kuo R.C."/>
            <person name="Labutti K."/>
            <person name="Haridas S."/>
            <person name="Kuo A."/>
            <person name="Salamov A."/>
            <person name="Ahrendt S.R."/>
            <person name="Lipzen A."/>
            <person name="Sullivan W."/>
            <person name="Andreopoulos W.B."/>
            <person name="Clum A."/>
            <person name="Lindquist E."/>
            <person name="Daum C."/>
            <person name="Ramamoorthy G.K."/>
            <person name="Gryganskyi A."/>
            <person name="Culley D."/>
            <person name="Magnuson J.K."/>
            <person name="James T.Y."/>
            <person name="O'Malley M.A."/>
            <person name="Stajich J.E."/>
            <person name="Spatafora J.W."/>
            <person name="Visel A."/>
            <person name="Grigoriev I.V."/>
        </authorList>
    </citation>
    <scope>NUCLEOTIDE SEQUENCE [LARGE SCALE GENOMIC DNA]</scope>
    <source>
        <strain evidence="9">finn</strain>
    </source>
</reference>
<feature type="transmembrane region" description="Helical" evidence="7">
    <location>
        <begin position="321"/>
        <end position="342"/>
    </location>
</feature>
<dbReference type="GO" id="GO:0015205">
    <property type="term" value="F:nucleobase transmembrane transporter activity"/>
    <property type="evidence" value="ECO:0007669"/>
    <property type="project" value="TreeGrafter"/>
</dbReference>
<keyword evidence="9" id="KW-1185">Reference proteome</keyword>
<keyword evidence="5 7" id="KW-1133">Transmembrane helix</keyword>
<feature type="transmembrane region" description="Helical" evidence="7">
    <location>
        <begin position="135"/>
        <end position="155"/>
    </location>
</feature>
<comment type="caution">
    <text evidence="8">The sequence shown here is derived from an EMBL/GenBank/DDBJ whole genome shotgun (WGS) entry which is preliminary data.</text>
</comment>
<keyword evidence="6 7" id="KW-0472">Membrane</keyword>